<protein>
    <submittedName>
        <fullName evidence="8">Peptidase M12</fullName>
    </submittedName>
</protein>
<keyword evidence="1 6" id="KW-0645">Protease</keyword>
<dbReference type="SUPFAM" id="SSF55486">
    <property type="entry name" value="Metalloproteases ('zincins'), catalytic domain"/>
    <property type="match status" value="1"/>
</dbReference>
<evidence type="ECO:0000256" key="5">
    <source>
        <dbReference type="ARBA" id="ARBA00023049"/>
    </source>
</evidence>
<dbReference type="GO" id="GO:0006508">
    <property type="term" value="P:proteolysis"/>
    <property type="evidence" value="ECO:0007669"/>
    <property type="project" value="UniProtKB-KW"/>
</dbReference>
<dbReference type="Pfam" id="PF01400">
    <property type="entry name" value="Astacin"/>
    <property type="match status" value="1"/>
</dbReference>
<keyword evidence="5 6" id="KW-0482">Metalloprotease</keyword>
<evidence type="ECO:0000256" key="4">
    <source>
        <dbReference type="ARBA" id="ARBA00022833"/>
    </source>
</evidence>
<dbReference type="PANTHER" id="PTHR10127:SF780">
    <property type="entry name" value="METALLOENDOPEPTIDASE"/>
    <property type="match status" value="1"/>
</dbReference>
<dbReference type="PRINTS" id="PR00480">
    <property type="entry name" value="ASTACIN"/>
</dbReference>
<evidence type="ECO:0000313" key="8">
    <source>
        <dbReference type="EMBL" id="QCY68654.1"/>
    </source>
</evidence>
<dbReference type="GO" id="GO:0004222">
    <property type="term" value="F:metalloendopeptidase activity"/>
    <property type="evidence" value="ECO:0007669"/>
    <property type="project" value="UniProtKB-UniRule"/>
</dbReference>
<keyword evidence="9" id="KW-1185">Reference proteome</keyword>
<organism evidence="8 9">
    <name type="scientific">Antarcticibacterium flavum</name>
    <dbReference type="NCBI Taxonomy" id="2058175"/>
    <lineage>
        <taxon>Bacteria</taxon>
        <taxon>Pseudomonadati</taxon>
        <taxon>Bacteroidota</taxon>
        <taxon>Flavobacteriia</taxon>
        <taxon>Flavobacteriales</taxon>
        <taxon>Flavobacteriaceae</taxon>
        <taxon>Antarcticibacterium</taxon>
    </lineage>
</organism>
<keyword evidence="2 6" id="KW-0479">Metal-binding</keyword>
<feature type="domain" description="Peptidase M12A" evidence="7">
    <location>
        <begin position="103"/>
        <end position="293"/>
    </location>
</feature>
<evidence type="ECO:0000259" key="7">
    <source>
        <dbReference type="PROSITE" id="PS51864"/>
    </source>
</evidence>
<gene>
    <name evidence="8" type="ORF">FHG64_04175</name>
</gene>
<feature type="binding site" evidence="6">
    <location>
        <position position="200"/>
    </location>
    <ligand>
        <name>Zn(2+)</name>
        <dbReference type="ChEBI" id="CHEBI:29105"/>
        <note>catalytic</note>
    </ligand>
</feature>
<dbReference type="CDD" id="cd04280">
    <property type="entry name" value="ZnMc_astacin_like"/>
    <property type="match status" value="1"/>
</dbReference>
<accession>A0A5B7WZH7</accession>
<dbReference type="PROSITE" id="PS51864">
    <property type="entry name" value="ASTACIN"/>
    <property type="match status" value="1"/>
</dbReference>
<dbReference type="InterPro" id="IPR024079">
    <property type="entry name" value="MetalloPept_cat_dom_sf"/>
</dbReference>
<feature type="active site" evidence="6">
    <location>
        <position position="191"/>
    </location>
</feature>
<dbReference type="SMART" id="SM00235">
    <property type="entry name" value="ZnMc"/>
    <property type="match status" value="1"/>
</dbReference>
<feature type="binding site" evidence="6">
    <location>
        <position position="194"/>
    </location>
    <ligand>
        <name>Zn(2+)</name>
        <dbReference type="ChEBI" id="CHEBI:29105"/>
        <note>catalytic</note>
    </ligand>
</feature>
<evidence type="ECO:0000256" key="2">
    <source>
        <dbReference type="ARBA" id="ARBA00022723"/>
    </source>
</evidence>
<evidence type="ECO:0000256" key="1">
    <source>
        <dbReference type="ARBA" id="ARBA00022670"/>
    </source>
</evidence>
<reference evidence="8 9" key="1">
    <citation type="submission" date="2019-06" db="EMBL/GenBank/DDBJ databases">
        <title>Complete genome sequence of Antarcticibacterium flavum KCTC 52984T from an Antarctic marine sediment.</title>
        <authorList>
            <person name="Lee Y.M."/>
            <person name="Shin S.C."/>
        </authorList>
    </citation>
    <scope>NUCLEOTIDE SEQUENCE [LARGE SCALE GENOMIC DNA]</scope>
    <source>
        <strain evidence="8 9">KCTC 52984</strain>
    </source>
</reference>
<feature type="binding site" evidence="6">
    <location>
        <position position="190"/>
    </location>
    <ligand>
        <name>Zn(2+)</name>
        <dbReference type="ChEBI" id="CHEBI:29105"/>
        <note>catalytic</note>
    </ligand>
</feature>
<evidence type="ECO:0000256" key="6">
    <source>
        <dbReference type="PROSITE-ProRule" id="PRU01211"/>
    </source>
</evidence>
<keyword evidence="4 6" id="KW-0862">Zinc</keyword>
<comment type="caution">
    <text evidence="6">Lacks conserved residue(s) required for the propagation of feature annotation.</text>
</comment>
<dbReference type="OrthoDB" id="8455098at2"/>
<dbReference type="InterPro" id="IPR006026">
    <property type="entry name" value="Peptidase_Metallo"/>
</dbReference>
<comment type="cofactor">
    <cofactor evidence="6">
        <name>Zn(2+)</name>
        <dbReference type="ChEBI" id="CHEBI:29105"/>
    </cofactor>
    <text evidence="6">Binds 1 zinc ion per subunit.</text>
</comment>
<dbReference type="GO" id="GO:0008270">
    <property type="term" value="F:zinc ion binding"/>
    <property type="evidence" value="ECO:0007669"/>
    <property type="project" value="UniProtKB-UniRule"/>
</dbReference>
<dbReference type="RefSeq" id="WP_139065240.1">
    <property type="nucleotide sequence ID" value="NZ_CP040812.1"/>
</dbReference>
<dbReference type="InterPro" id="IPR001506">
    <property type="entry name" value="Peptidase_M12A"/>
</dbReference>
<dbReference type="Proteomes" id="UP000309016">
    <property type="component" value="Chromosome"/>
</dbReference>
<dbReference type="EMBL" id="CP040812">
    <property type="protein sequence ID" value="QCY68654.1"/>
    <property type="molecule type" value="Genomic_DNA"/>
</dbReference>
<dbReference type="InterPro" id="IPR034035">
    <property type="entry name" value="Astacin-like_dom"/>
</dbReference>
<dbReference type="KEGG" id="afla:FHG64_04175"/>
<proteinExistence type="predicted"/>
<dbReference type="AlphaFoldDB" id="A0A5B7WZH7"/>
<keyword evidence="3 6" id="KW-0378">Hydrolase</keyword>
<sequence>MRRSKLLYLLPALAFLSCSEDSINDPQPKEELVGTEEVLTNVEAAYPQEIGKVSQVYYAGMEVSVEEIDGEYIYQGDIMLPAEALTSSPVKVIYEKGETPNQKSTGRTSGKWPNNTVYYAIDGNLSSKNRVTDAIKHWEANTNLKFVQRTSQSNYIYFTSGSGCSSYVGMIGGKQNITLSSSCSTGNTIHEIGHAIGLWHEQSRVDRDKHIKINYENIQSGREHNFKTYADMGADGAEFTSNLDFGSIMMYGPYSFSKNGSPTIVKANGSTYSVQRTSLSAGDKEGVNSMYPSGSTEPTYINGEYYTIAGVTVLRYYNNWYYLGGRFGMKKVVLINGTWYYA</sequence>
<evidence type="ECO:0000313" key="9">
    <source>
        <dbReference type="Proteomes" id="UP000309016"/>
    </source>
</evidence>
<evidence type="ECO:0000256" key="3">
    <source>
        <dbReference type="ARBA" id="ARBA00022801"/>
    </source>
</evidence>
<dbReference type="PROSITE" id="PS51257">
    <property type="entry name" value="PROKAR_LIPOPROTEIN"/>
    <property type="match status" value="1"/>
</dbReference>
<dbReference type="PANTHER" id="PTHR10127">
    <property type="entry name" value="DISCOIDIN, CUB, EGF, LAMININ , AND ZINC METALLOPROTEASE DOMAIN CONTAINING"/>
    <property type="match status" value="1"/>
</dbReference>
<name>A0A5B7WZH7_9FLAO</name>
<dbReference type="Gene3D" id="3.40.390.10">
    <property type="entry name" value="Collagenase (Catalytic Domain)"/>
    <property type="match status" value="1"/>
</dbReference>